<organism evidence="9">
    <name type="scientific">Onchidium reevesii</name>
    <dbReference type="NCBI Taxonomy" id="2547651"/>
    <lineage>
        <taxon>Eukaryota</taxon>
        <taxon>Metazoa</taxon>
        <taxon>Spiralia</taxon>
        <taxon>Lophotrochozoa</taxon>
        <taxon>Mollusca</taxon>
        <taxon>Gastropoda</taxon>
        <taxon>Heterobranchia</taxon>
        <taxon>Euthyneura</taxon>
        <taxon>Panpulmonata</taxon>
        <taxon>Eupulmonata</taxon>
        <taxon>Systellommatophora</taxon>
        <taxon>Onchidioidea</taxon>
        <taxon>Onchidiidae</taxon>
        <taxon>Onchidium</taxon>
    </lineage>
</organism>
<evidence type="ECO:0000256" key="3">
    <source>
        <dbReference type="ARBA" id="ARBA00022737"/>
    </source>
</evidence>
<dbReference type="EMBL" id="OQ608452">
    <property type="protein sequence ID" value="WKY18140.1"/>
    <property type="molecule type" value="mRNA"/>
</dbReference>
<dbReference type="SMART" id="SM00248">
    <property type="entry name" value="ANK"/>
    <property type="match status" value="2"/>
</dbReference>
<evidence type="ECO:0000256" key="2">
    <source>
        <dbReference type="ARBA" id="ARBA00022703"/>
    </source>
</evidence>
<name>A0AA49K438_9EUPU</name>
<feature type="compositionally biased region" description="Polar residues" evidence="8">
    <location>
        <begin position="117"/>
        <end position="139"/>
    </location>
</feature>
<feature type="repeat" description="ANK" evidence="6">
    <location>
        <begin position="851"/>
        <end position="883"/>
    </location>
</feature>
<feature type="compositionally biased region" description="Polar residues" evidence="8">
    <location>
        <begin position="255"/>
        <end position="288"/>
    </location>
</feature>
<dbReference type="Pfam" id="PF12796">
    <property type="entry name" value="Ank_2"/>
    <property type="match status" value="1"/>
</dbReference>
<feature type="compositionally biased region" description="Basic and acidic residues" evidence="8">
    <location>
        <begin position="648"/>
        <end position="665"/>
    </location>
</feature>
<evidence type="ECO:0000256" key="6">
    <source>
        <dbReference type="PROSITE-ProRule" id="PRU00023"/>
    </source>
</evidence>
<keyword evidence="7" id="KW-0175">Coiled coil</keyword>
<dbReference type="GO" id="GO:0006915">
    <property type="term" value="P:apoptotic process"/>
    <property type="evidence" value="ECO:0007669"/>
    <property type="project" value="UniProtKB-KW"/>
</dbReference>
<keyword evidence="5" id="KW-0539">Nucleus</keyword>
<dbReference type="InterPro" id="IPR002110">
    <property type="entry name" value="Ankyrin_rpt"/>
</dbReference>
<sequence>MEISTVNWMLSKLCSMRRKKNCNGCARVDQLTRQLQDLRNGGNNGLMDNKQAAAAAELQKLRKELLIRNKLNEQQSNTIAAKEKLLNQRREEVTRMDARIHELQQRLKKRRLQEQQAAMQNQSNKSNTKPNSQHPGSNNVATVEPYIQYAPYDVVKDDSFTKTGLFTKQDPKYQTLPSNVKFIPPGKSLEELKASKPFEMNNNTEMIEEYKLPTVLPVDKSSHFNKNVPNHSSAYQPQQVQVTRSNGSEGKLTPRQVSDSILPNNQNTNAMAKLSTQKPTGGQTTVTGSKFFAPSAGQPISGPGQTPRPTAQFTGAGDGLGHGAVISGAGGAPNQGQIGPHPMSSTSPHPIININEEERQAGSGQSSPASSEGSSNSSGGLQVKGSSPASSEGSSNSSGGLQVKGNSEINTSSIGPVSAMIERLNKTVGPALPVATAHTATNQSRSNFTQRGRVPSQEGNNATVGSERPYSNVPFVNKPGSLPPNTQSSSLSTTPGEDKDFSHQGQDVPGHQHPTSATSSVSSTTNTTVDQVPHHSSAPHLNQKPAPTYRYASKNQIANTYMGRLGSAAMEKYQKNLNLLYKKLDSQAGKSVEAEGTTSFTQPVELDPSTSQGHPQFGVVSSPNYPDIASDKGSYKLNTPKHIRRRHSDSENEDLNKALQERQEVEQQQQRQQQAGEAAALDTKVPGKTDPAALPSDGSQAVPPSDKDLNVKNSLQASNDSKPSDTAPVVPQSIQKNGKENISSSQPVSKAGSAPASKAETVKRRSKSNLKKEGSRKSNNRVSFDPLALLLDASLEGELDLVKKVAVQVDDVSTPNDEGITALHNAICAGHYDIVKFLIEFGCDVNSPDSDGWTPLHCAASCNNLPMVRFLVEHGACVFATTISDHETAARVTFQWTWRLKPQRTMNF</sequence>
<feature type="compositionally biased region" description="Low complexity" evidence="8">
    <location>
        <begin position="515"/>
        <end position="528"/>
    </location>
</feature>
<dbReference type="AlphaFoldDB" id="A0AA49K438"/>
<dbReference type="PANTHER" id="PTHR24131">
    <property type="entry name" value="APOPTOSIS-STIMULATING OF P53 PROTEIN"/>
    <property type="match status" value="1"/>
</dbReference>
<accession>A0AA49K438</accession>
<comment type="subcellular location">
    <subcellularLocation>
        <location evidence="1">Nucleus</location>
    </subcellularLocation>
</comment>
<feature type="compositionally biased region" description="Low complexity" evidence="8">
    <location>
        <begin position="666"/>
        <end position="680"/>
    </location>
</feature>
<feature type="region of interest" description="Disordered" evidence="8">
    <location>
        <begin position="107"/>
        <end position="139"/>
    </location>
</feature>
<dbReference type="Gene3D" id="1.25.40.20">
    <property type="entry name" value="Ankyrin repeat-containing domain"/>
    <property type="match status" value="1"/>
</dbReference>
<evidence type="ECO:0000256" key="7">
    <source>
        <dbReference type="SAM" id="Coils"/>
    </source>
</evidence>
<feature type="compositionally biased region" description="Polar residues" evidence="8">
    <location>
        <begin position="438"/>
        <end position="450"/>
    </location>
</feature>
<reference evidence="9" key="1">
    <citation type="submission" date="2023-02" db="EMBL/GenBank/DDBJ databases">
        <authorList>
            <person name="Sun C.X."/>
        </authorList>
    </citation>
    <scope>NUCLEOTIDE SEQUENCE</scope>
</reference>
<feature type="compositionally biased region" description="Polar residues" evidence="8">
    <location>
        <begin position="596"/>
        <end position="624"/>
    </location>
</feature>
<dbReference type="SUPFAM" id="SSF48403">
    <property type="entry name" value="Ankyrin repeat"/>
    <property type="match status" value="1"/>
</dbReference>
<dbReference type="InterPro" id="IPR047163">
    <property type="entry name" value="ASPP1/2"/>
</dbReference>
<evidence type="ECO:0000256" key="4">
    <source>
        <dbReference type="ARBA" id="ARBA00023043"/>
    </source>
</evidence>
<feature type="region of interest" description="Disordered" evidence="8">
    <location>
        <begin position="593"/>
        <end position="779"/>
    </location>
</feature>
<feature type="compositionally biased region" description="Polar residues" evidence="8">
    <location>
        <begin position="711"/>
        <end position="721"/>
    </location>
</feature>
<dbReference type="GO" id="GO:0042981">
    <property type="term" value="P:regulation of apoptotic process"/>
    <property type="evidence" value="ECO:0007669"/>
    <property type="project" value="InterPro"/>
</dbReference>
<dbReference type="GO" id="GO:0005634">
    <property type="term" value="C:nucleus"/>
    <property type="evidence" value="ECO:0007669"/>
    <property type="project" value="UniProtKB-SubCell"/>
</dbReference>
<evidence type="ECO:0000313" key="9">
    <source>
        <dbReference type="EMBL" id="WKY18140.1"/>
    </source>
</evidence>
<feature type="region of interest" description="Disordered" evidence="8">
    <location>
        <begin position="437"/>
        <end position="546"/>
    </location>
</feature>
<dbReference type="PROSITE" id="PS50088">
    <property type="entry name" value="ANK_REPEAT"/>
    <property type="match status" value="2"/>
</dbReference>
<feature type="compositionally biased region" description="Polar residues" evidence="8">
    <location>
        <begin position="229"/>
        <end position="248"/>
    </location>
</feature>
<feature type="compositionally biased region" description="Gly residues" evidence="8">
    <location>
        <begin position="316"/>
        <end position="333"/>
    </location>
</feature>
<feature type="compositionally biased region" description="Low complexity" evidence="8">
    <location>
        <begin position="362"/>
        <end position="400"/>
    </location>
</feature>
<feature type="compositionally biased region" description="Polar residues" evidence="8">
    <location>
        <begin position="732"/>
        <end position="748"/>
    </location>
</feature>
<feature type="repeat" description="ANK" evidence="6">
    <location>
        <begin position="818"/>
        <end position="850"/>
    </location>
</feature>
<feature type="region of interest" description="Disordered" evidence="8">
    <location>
        <begin position="229"/>
        <end position="411"/>
    </location>
</feature>
<evidence type="ECO:0000256" key="5">
    <source>
        <dbReference type="ARBA" id="ARBA00023242"/>
    </source>
</evidence>
<feature type="coiled-coil region" evidence="7">
    <location>
        <begin position="55"/>
        <end position="106"/>
    </location>
</feature>
<protein>
    <submittedName>
        <fullName evidence="9">Apoptosis-stimulating of p53 protein 1</fullName>
    </submittedName>
</protein>
<dbReference type="PROSITE" id="PS50297">
    <property type="entry name" value="ANK_REP_REGION"/>
    <property type="match status" value="2"/>
</dbReference>
<proteinExistence type="evidence at transcript level"/>
<keyword evidence="2" id="KW-0053">Apoptosis</keyword>
<evidence type="ECO:0000256" key="8">
    <source>
        <dbReference type="SAM" id="MobiDB-lite"/>
    </source>
</evidence>
<keyword evidence="4 6" id="KW-0040">ANK repeat</keyword>
<keyword evidence="3" id="KW-0677">Repeat</keyword>
<dbReference type="InterPro" id="IPR036770">
    <property type="entry name" value="Ankyrin_rpt-contain_sf"/>
</dbReference>
<feature type="compositionally biased region" description="Polar residues" evidence="8">
    <location>
        <begin position="483"/>
        <end position="495"/>
    </location>
</feature>
<evidence type="ECO:0000256" key="1">
    <source>
        <dbReference type="ARBA" id="ARBA00004123"/>
    </source>
</evidence>
<dbReference type="GO" id="GO:0002039">
    <property type="term" value="F:p53 binding"/>
    <property type="evidence" value="ECO:0007669"/>
    <property type="project" value="InterPro"/>
</dbReference>
<dbReference type="PANTHER" id="PTHR24131:SF10">
    <property type="entry name" value="ANKYRIN-REPEAT, SH3-DOMAIN, AND PROLINE-RICH-REGION CONTAINING PROTEIN, ISOFORM B"/>
    <property type="match status" value="1"/>
</dbReference>
<feature type="compositionally biased region" description="Polar residues" evidence="8">
    <location>
        <begin position="303"/>
        <end position="313"/>
    </location>
</feature>